<evidence type="ECO:0000313" key="4">
    <source>
        <dbReference type="EMBL" id="KPQ42855.1"/>
    </source>
</evidence>
<comment type="similarity">
    <text evidence="1">Belongs to the nitroreductase family.</text>
</comment>
<evidence type="ECO:0000256" key="2">
    <source>
        <dbReference type="ARBA" id="ARBA00023002"/>
    </source>
</evidence>
<dbReference type="InterPro" id="IPR000415">
    <property type="entry name" value="Nitroreductase-like"/>
</dbReference>
<dbReference type="PANTHER" id="PTHR43673:SF10">
    <property type="entry name" value="NADH DEHYDROGENASE_NAD(P)H NITROREDUCTASE XCC3605-RELATED"/>
    <property type="match status" value="1"/>
</dbReference>
<evidence type="ECO:0000259" key="3">
    <source>
        <dbReference type="Pfam" id="PF00881"/>
    </source>
</evidence>
<dbReference type="EMBL" id="LKCM01000200">
    <property type="protein sequence ID" value="KPQ42855.1"/>
    <property type="molecule type" value="Genomic_DNA"/>
</dbReference>
<dbReference type="GO" id="GO:0016491">
    <property type="term" value="F:oxidoreductase activity"/>
    <property type="evidence" value="ECO:0007669"/>
    <property type="project" value="UniProtKB-KW"/>
</dbReference>
<organism evidence="4 5">
    <name type="scientific">Candidatus Methanoperedens nitratireducens</name>
    <dbReference type="NCBI Taxonomy" id="1392998"/>
    <lineage>
        <taxon>Archaea</taxon>
        <taxon>Methanobacteriati</taxon>
        <taxon>Methanobacteriota</taxon>
        <taxon>Stenosarchaea group</taxon>
        <taxon>Methanomicrobia</taxon>
        <taxon>Methanosarcinales</taxon>
        <taxon>ANME-2 cluster</taxon>
        <taxon>Candidatus Methanoperedentaceae</taxon>
        <taxon>Candidatus Methanoperedens</taxon>
    </lineage>
</organism>
<proteinExistence type="inferred from homology"/>
<dbReference type="InterPro" id="IPR029479">
    <property type="entry name" value="Nitroreductase"/>
</dbReference>
<dbReference type="SUPFAM" id="SSF55469">
    <property type="entry name" value="FMN-dependent nitroreductase-like"/>
    <property type="match status" value="1"/>
</dbReference>
<feature type="domain" description="Nitroreductase" evidence="3">
    <location>
        <begin position="63"/>
        <end position="150"/>
    </location>
</feature>
<dbReference type="PANTHER" id="PTHR43673">
    <property type="entry name" value="NAD(P)H NITROREDUCTASE YDGI-RELATED"/>
    <property type="match status" value="1"/>
</dbReference>
<sequence>MEFMEVLKGRRSVRKFKDRAVGKEIIEELLKAAQMAPSAGNLQARDFIIVTSKTTKQKLTKAALGQSFIEQAPVVIVAVANIERSSRIYRSRGELYAAQDAAAGIENLLLAAYSVGLGTCWIGAFDENAVRELLGIPDKTLPVAIIPVGYPDEQPAMPPRIAMERLVHQETW</sequence>
<accession>A0A0P7ZDT0</accession>
<dbReference type="AlphaFoldDB" id="A0A0P7ZDT0"/>
<comment type="caution">
    <text evidence="4">The sequence shown here is derived from an EMBL/GenBank/DDBJ whole genome shotgun (WGS) entry which is preliminary data.</text>
</comment>
<dbReference type="Gene3D" id="3.40.109.10">
    <property type="entry name" value="NADH Oxidase"/>
    <property type="match status" value="1"/>
</dbReference>
<reference evidence="4 5" key="1">
    <citation type="submission" date="2015-09" db="EMBL/GenBank/DDBJ databases">
        <title>A metagenomics-based metabolic model of nitrate-dependent anaerobic oxidation of methane by Methanoperedens-like archaea.</title>
        <authorList>
            <person name="Arshad A."/>
            <person name="Speth D.R."/>
            <person name="De Graaf R.M."/>
            <person name="Op Den Camp H.J."/>
            <person name="Jetten M.S."/>
            <person name="Welte C.U."/>
        </authorList>
    </citation>
    <scope>NUCLEOTIDE SEQUENCE [LARGE SCALE GENOMIC DNA]</scope>
</reference>
<dbReference type="Proteomes" id="UP000050360">
    <property type="component" value="Unassembled WGS sequence"/>
</dbReference>
<evidence type="ECO:0000313" key="5">
    <source>
        <dbReference type="Proteomes" id="UP000050360"/>
    </source>
</evidence>
<protein>
    <submittedName>
        <fullName evidence="4">Nitroreductase family protein</fullName>
    </submittedName>
</protein>
<name>A0A0P7ZDT0_9EURY</name>
<evidence type="ECO:0000256" key="1">
    <source>
        <dbReference type="ARBA" id="ARBA00007118"/>
    </source>
</evidence>
<dbReference type="Pfam" id="PF00881">
    <property type="entry name" value="Nitroreductase"/>
    <property type="match status" value="1"/>
</dbReference>
<gene>
    <name evidence="4" type="ORF">MPEBLZ_02599</name>
</gene>
<keyword evidence="2" id="KW-0560">Oxidoreductase</keyword>